<comment type="caution">
    <text evidence="2">The sequence shown here is derived from an EMBL/GenBank/DDBJ whole genome shotgun (WGS) entry which is preliminary data.</text>
</comment>
<protein>
    <submittedName>
        <fullName evidence="2">Uncharacterized protein</fullName>
    </submittedName>
</protein>
<organism evidence="2 3">
    <name type="scientific">Wickerhamomyces pijperi</name>
    <name type="common">Yeast</name>
    <name type="synonym">Pichia pijperi</name>
    <dbReference type="NCBI Taxonomy" id="599730"/>
    <lineage>
        <taxon>Eukaryota</taxon>
        <taxon>Fungi</taxon>
        <taxon>Dikarya</taxon>
        <taxon>Ascomycota</taxon>
        <taxon>Saccharomycotina</taxon>
        <taxon>Saccharomycetes</taxon>
        <taxon>Phaffomycetales</taxon>
        <taxon>Wickerhamomycetaceae</taxon>
        <taxon>Wickerhamomyces</taxon>
    </lineage>
</organism>
<feature type="region of interest" description="Disordered" evidence="1">
    <location>
        <begin position="1"/>
        <end position="25"/>
    </location>
</feature>
<reference evidence="2" key="2">
    <citation type="submission" date="2021-01" db="EMBL/GenBank/DDBJ databases">
        <authorList>
            <person name="Schikora-Tamarit M.A."/>
        </authorList>
    </citation>
    <scope>NUCLEOTIDE SEQUENCE</scope>
    <source>
        <strain evidence="2">CBS2887</strain>
    </source>
</reference>
<dbReference type="Proteomes" id="UP000774326">
    <property type="component" value="Unassembled WGS sequence"/>
</dbReference>
<reference evidence="2" key="1">
    <citation type="journal article" date="2021" name="Open Biol.">
        <title>Shared evolutionary footprints suggest mitochondrial oxidative damage underlies multiple complex I losses in fungi.</title>
        <authorList>
            <person name="Schikora-Tamarit M.A."/>
            <person name="Marcet-Houben M."/>
            <person name="Nosek J."/>
            <person name="Gabaldon T."/>
        </authorList>
    </citation>
    <scope>NUCLEOTIDE SEQUENCE</scope>
    <source>
        <strain evidence="2">CBS2887</strain>
    </source>
</reference>
<evidence type="ECO:0000313" key="2">
    <source>
        <dbReference type="EMBL" id="KAH3682380.1"/>
    </source>
</evidence>
<feature type="compositionally biased region" description="Polar residues" evidence="1">
    <location>
        <begin position="220"/>
        <end position="252"/>
    </location>
</feature>
<dbReference type="EMBL" id="JAEUBG010003741">
    <property type="protein sequence ID" value="KAH3682380.1"/>
    <property type="molecule type" value="Genomic_DNA"/>
</dbReference>
<feature type="compositionally biased region" description="Polar residues" evidence="1">
    <location>
        <begin position="128"/>
        <end position="137"/>
    </location>
</feature>
<accession>A0A9P8Q3B0</accession>
<proteinExistence type="predicted"/>
<keyword evidence="3" id="KW-1185">Reference proteome</keyword>
<evidence type="ECO:0000313" key="3">
    <source>
        <dbReference type="Proteomes" id="UP000774326"/>
    </source>
</evidence>
<feature type="compositionally biased region" description="Low complexity" evidence="1">
    <location>
        <begin position="106"/>
        <end position="127"/>
    </location>
</feature>
<evidence type="ECO:0000256" key="1">
    <source>
        <dbReference type="SAM" id="MobiDB-lite"/>
    </source>
</evidence>
<sequence>MINEIPNHSQNPQTIQPSSQTPTRSLSLKVSKLTNKLLMKNIDLPEAIVEESLESKSIEFPITPEDEEAGFLKGIVRQESLDRAHTLESTSTLITTSTLIQNTSLTSIPSLSDPSSDTSSRKTSLVSESSTDALAQSTSTFSIPDQLKRDLLIESDAKMLLKHQLLPPLITKNHVKFQDGETFINEAQATKDSHQQQLGNQSEPLKEQTTYVDPLLLSPGNPSTSASSDPTPIQTTRSSSAHLREQTSNNSLSTNYDLADAMAASILEKVKLENDADIDSGEAVTMTVDDWKI</sequence>
<feature type="region of interest" description="Disordered" evidence="1">
    <location>
        <begin position="215"/>
        <end position="252"/>
    </location>
</feature>
<name>A0A9P8Q3B0_WICPI</name>
<dbReference type="AlphaFoldDB" id="A0A9P8Q3B0"/>
<feature type="region of interest" description="Disordered" evidence="1">
    <location>
        <begin position="106"/>
        <end position="137"/>
    </location>
</feature>
<gene>
    <name evidence="2" type="ORF">WICPIJ_006644</name>
</gene>